<dbReference type="AlphaFoldDB" id="X1A6Q5"/>
<gene>
    <name evidence="1" type="ORF">S01H4_25504</name>
</gene>
<protein>
    <submittedName>
        <fullName evidence="1">Uncharacterized protein</fullName>
    </submittedName>
</protein>
<accession>X1A6Q5</accession>
<name>X1A6Q5_9ZZZZ</name>
<proteinExistence type="predicted"/>
<organism evidence="1">
    <name type="scientific">marine sediment metagenome</name>
    <dbReference type="NCBI Taxonomy" id="412755"/>
    <lineage>
        <taxon>unclassified sequences</taxon>
        <taxon>metagenomes</taxon>
        <taxon>ecological metagenomes</taxon>
    </lineage>
</organism>
<evidence type="ECO:0000313" key="1">
    <source>
        <dbReference type="EMBL" id="GAG77424.1"/>
    </source>
</evidence>
<dbReference type="EMBL" id="BART01012145">
    <property type="protein sequence ID" value="GAG77424.1"/>
    <property type="molecule type" value="Genomic_DNA"/>
</dbReference>
<comment type="caution">
    <text evidence="1">The sequence shown here is derived from an EMBL/GenBank/DDBJ whole genome shotgun (WGS) entry which is preliminary data.</text>
</comment>
<sequence>QGIYLLYPNMFIVLVGPPGKVGKSTSLRMGRNILEGVDDIQWSADSLTREELRRRFCLRSVLIVRHSPIGEGSTR</sequence>
<feature type="non-terminal residue" evidence="1">
    <location>
        <position position="1"/>
    </location>
</feature>
<reference evidence="1" key="1">
    <citation type="journal article" date="2014" name="Front. Microbiol.">
        <title>High frequency of phylogenetically diverse reductive dehalogenase-homologous genes in deep subseafloor sedimentary metagenomes.</title>
        <authorList>
            <person name="Kawai M."/>
            <person name="Futagami T."/>
            <person name="Toyoda A."/>
            <person name="Takaki Y."/>
            <person name="Nishi S."/>
            <person name="Hori S."/>
            <person name="Arai W."/>
            <person name="Tsubouchi T."/>
            <person name="Morono Y."/>
            <person name="Uchiyama I."/>
            <person name="Ito T."/>
            <person name="Fujiyama A."/>
            <person name="Inagaki F."/>
            <person name="Takami H."/>
        </authorList>
    </citation>
    <scope>NUCLEOTIDE SEQUENCE</scope>
    <source>
        <strain evidence="1">Expedition CK06-06</strain>
    </source>
</reference>